<dbReference type="eggNOG" id="COG3201">
    <property type="taxonomic scope" value="Bacteria"/>
</dbReference>
<feature type="transmembrane region" description="Helical" evidence="10">
    <location>
        <begin position="106"/>
        <end position="126"/>
    </location>
</feature>
<keyword evidence="12" id="KW-1185">Reference proteome</keyword>
<feature type="transmembrane region" description="Helical" evidence="10">
    <location>
        <begin position="199"/>
        <end position="216"/>
    </location>
</feature>
<feature type="transmembrane region" description="Helical" evidence="10">
    <location>
        <begin position="146"/>
        <end position="168"/>
    </location>
</feature>
<evidence type="ECO:0000256" key="6">
    <source>
        <dbReference type="ARBA" id="ARBA00022475"/>
    </source>
</evidence>
<feature type="transmembrane region" description="Helical" evidence="10">
    <location>
        <begin position="175"/>
        <end position="193"/>
    </location>
</feature>
<dbReference type="STRING" id="865938.Weevi_0752"/>
<evidence type="ECO:0000256" key="4">
    <source>
        <dbReference type="ARBA" id="ARBA00017522"/>
    </source>
</evidence>
<evidence type="ECO:0000256" key="5">
    <source>
        <dbReference type="ARBA" id="ARBA00022448"/>
    </source>
</evidence>
<evidence type="ECO:0000256" key="2">
    <source>
        <dbReference type="ARBA" id="ARBA00004651"/>
    </source>
</evidence>
<dbReference type="PANTHER" id="PTHR36122">
    <property type="entry name" value="NICOTINAMIDE RIBOSIDE TRANSPORTER PNUC"/>
    <property type="match status" value="1"/>
</dbReference>
<name>F0P0I2_WEEVC</name>
<evidence type="ECO:0000256" key="8">
    <source>
        <dbReference type="ARBA" id="ARBA00022989"/>
    </source>
</evidence>
<keyword evidence="5" id="KW-0813">Transport</keyword>
<feature type="transmembrane region" description="Helical" evidence="10">
    <location>
        <begin position="44"/>
        <end position="62"/>
    </location>
</feature>
<organism evidence="11 12">
    <name type="scientific">Weeksella virosa (strain ATCC 43766 / DSM 16922 / JCM 21250 / CCUG 30538 / CDC 9751 / IAM 14551 / NBRC 16016 / NCTC 11634 / CL345/78)</name>
    <dbReference type="NCBI Taxonomy" id="865938"/>
    <lineage>
        <taxon>Bacteria</taxon>
        <taxon>Pseudomonadati</taxon>
        <taxon>Bacteroidota</taxon>
        <taxon>Flavobacteriia</taxon>
        <taxon>Flavobacteriales</taxon>
        <taxon>Weeksellaceae</taxon>
        <taxon>Weeksella</taxon>
    </lineage>
</organism>
<dbReference type="KEGG" id="wvi:Weevi_0752"/>
<evidence type="ECO:0000313" key="11">
    <source>
        <dbReference type="EMBL" id="ADX67466.1"/>
    </source>
</evidence>
<evidence type="ECO:0000256" key="10">
    <source>
        <dbReference type="SAM" id="Phobius"/>
    </source>
</evidence>
<dbReference type="EMBL" id="CP002455">
    <property type="protein sequence ID" value="ADX67466.1"/>
    <property type="molecule type" value="Genomic_DNA"/>
</dbReference>
<proteinExistence type="inferred from homology"/>
<reference evidence="11 12" key="1">
    <citation type="journal article" date="2011" name="Stand. Genomic Sci.">
        <title>Complete genome sequence of Weeksella virosa type strain (9751).</title>
        <authorList>
            <person name="Lang E."/>
            <person name="Teshima H."/>
            <person name="Lucas S."/>
            <person name="Lapidus A."/>
            <person name="Hammon N."/>
            <person name="Deshpande S."/>
            <person name="Nolan M."/>
            <person name="Cheng J.F."/>
            <person name="Pitluck S."/>
            <person name="Liolios K."/>
            <person name="Pagani I."/>
            <person name="Mikhailova N."/>
            <person name="Ivanova N."/>
            <person name="Mavromatis K."/>
            <person name="Pati A."/>
            <person name="Tapia R."/>
            <person name="Han C."/>
            <person name="Goodwin L."/>
            <person name="Chen A."/>
            <person name="Palaniappan K."/>
            <person name="Land M."/>
            <person name="Hauser L."/>
            <person name="Chang Y.J."/>
            <person name="Jeffries C.D."/>
            <person name="Brambilla E.M."/>
            <person name="Kopitz M."/>
            <person name="Rohde M."/>
            <person name="Goker M."/>
            <person name="Tindall B.J."/>
            <person name="Detter J.C."/>
            <person name="Woyke T."/>
            <person name="Bristow J."/>
            <person name="Eisen J.A."/>
            <person name="Markowitz V."/>
            <person name="Hugenholtz P."/>
            <person name="Klenk H.P."/>
            <person name="Kyrpides N.C."/>
        </authorList>
    </citation>
    <scope>NUCLEOTIDE SEQUENCE [LARGE SCALE GENOMIC DNA]</scope>
    <source>
        <strain evidence="12">ATCC 43766 / DSM 16922 / JCM 21250 / NBRC 16016 / NCTC 11634 / CL345/78</strain>
    </source>
</reference>
<gene>
    <name evidence="11" type="ordered locus">Weevi_0752</name>
</gene>
<feature type="transmembrane region" description="Helical" evidence="10">
    <location>
        <begin position="16"/>
        <end position="37"/>
    </location>
</feature>
<evidence type="ECO:0000256" key="3">
    <source>
        <dbReference type="ARBA" id="ARBA00006669"/>
    </source>
</evidence>
<dbReference type="Pfam" id="PF04973">
    <property type="entry name" value="NMN_transporter"/>
    <property type="match status" value="1"/>
</dbReference>
<comment type="subcellular location">
    <subcellularLocation>
        <location evidence="2">Cell membrane</location>
        <topology evidence="2">Multi-pass membrane protein</topology>
    </subcellularLocation>
</comment>
<keyword evidence="9 10" id="KW-0472">Membrane</keyword>
<dbReference type="GO" id="GO:0034257">
    <property type="term" value="F:nicotinamide riboside transmembrane transporter activity"/>
    <property type="evidence" value="ECO:0007669"/>
    <property type="project" value="InterPro"/>
</dbReference>
<protein>
    <recommendedName>
        <fullName evidence="4">Nicotinamide riboside transporter PnuC</fullName>
    </recommendedName>
</protein>
<dbReference type="HOGENOM" id="CLU_076589_2_0_10"/>
<reference evidence="12" key="2">
    <citation type="journal article" date="2011" name="Stand. Genomic Sci.">
        <title>Complete genome sequence of Weeksella virosa type strain (9751T).</title>
        <authorList>
            <person name="Lang E."/>
            <person name="Teshima H."/>
            <person name="Lucas S."/>
            <person name="Lapidus A."/>
            <person name="Hammon N."/>
            <person name="Deshpande S."/>
            <person name="Nolan M."/>
            <person name="Cheng J."/>
            <person name="Pitluck S."/>
            <person name="Liolios K."/>
            <person name="Pagani I."/>
            <person name="Mikhailova N."/>
            <person name="Ivanova N."/>
            <person name="Mavromatis K."/>
            <person name="Pati A."/>
            <person name="Tapia R."/>
            <person name="Han C."/>
            <person name="Goodwin L."/>
            <person name="Chen A."/>
            <person name="Palaniappan K."/>
            <person name="Land M."/>
            <person name="Hauser L."/>
            <person name="Chang Y."/>
            <person name="Jeffries C."/>
            <person name="Brambilla E."/>
            <person name="Kopitz M."/>
            <person name="Rohde M."/>
            <person name="Goker M."/>
            <person name="Tindall B."/>
            <person name="Detter J."/>
            <person name="Woyke T."/>
            <person name="Bristow J."/>
            <person name="Eisen J."/>
            <person name="Markowitz V."/>
            <person name="Hugenholtz P."/>
            <person name="Klenk H."/>
            <person name="Kyrpides N."/>
        </authorList>
    </citation>
    <scope>NUCLEOTIDE SEQUENCE [LARGE SCALE GENOMIC DNA]</scope>
    <source>
        <strain evidence="12">ATCC 43766 / DSM 16922 / JCM 21250 / NBRC 16016 / NCTC 11634 / CL345/78</strain>
    </source>
</reference>
<keyword evidence="8 10" id="KW-1133">Transmembrane helix</keyword>
<evidence type="ECO:0000256" key="7">
    <source>
        <dbReference type="ARBA" id="ARBA00022692"/>
    </source>
</evidence>
<dbReference type="GO" id="GO:0005886">
    <property type="term" value="C:plasma membrane"/>
    <property type="evidence" value="ECO:0007669"/>
    <property type="project" value="UniProtKB-SubCell"/>
</dbReference>
<keyword evidence="6" id="KW-1003">Cell membrane</keyword>
<evidence type="ECO:0000256" key="1">
    <source>
        <dbReference type="ARBA" id="ARBA00002672"/>
    </source>
</evidence>
<dbReference type="RefSeq" id="WP_013597857.1">
    <property type="nucleotide sequence ID" value="NC_015144.1"/>
</dbReference>
<evidence type="ECO:0000256" key="9">
    <source>
        <dbReference type="ARBA" id="ARBA00023136"/>
    </source>
</evidence>
<dbReference type="AlphaFoldDB" id="F0P0I2"/>
<evidence type="ECO:0000313" key="12">
    <source>
        <dbReference type="Proteomes" id="UP000008641"/>
    </source>
</evidence>
<dbReference type="PANTHER" id="PTHR36122:SF2">
    <property type="entry name" value="NICOTINAMIDE RIBOSIDE TRANSPORTER PNUC"/>
    <property type="match status" value="1"/>
</dbReference>
<accession>F0P0I2</accession>
<dbReference type="NCBIfam" id="TIGR01528">
    <property type="entry name" value="NMN_trans_PnuC"/>
    <property type="match status" value="1"/>
</dbReference>
<keyword evidence="7 10" id="KW-0812">Transmembrane</keyword>
<comment type="similarity">
    <text evidence="3">Belongs to the nicotinamide ribonucleoside (NR) uptake permease (TC 4.B.1) family.</text>
</comment>
<comment type="function">
    <text evidence="1">Required for nicotinamide riboside transport across the inner membrane.</text>
</comment>
<sequence>MIDFLEFLIEPYRTHATWQIVLEIVATLFGIISVYYTYKRDIKLYPTTIISTGIFMFLFFRWGLYGETIIQIYYVSMAIYGWLLWKNELELHQQELQVSWATTKEYRKALLFFVASFLFILMVYYFRPLIENNFNGNYLAQLKIHYTKIDLIDATTTAVFLVGMWMMAKRKIDNWIFWIIGDLIMIPLMIYKGAVITSLQYIVLLVLSIIGLVDWIDTQKTQKNKL</sequence>
<dbReference type="Proteomes" id="UP000008641">
    <property type="component" value="Chromosome"/>
</dbReference>
<feature type="transmembrane region" description="Helical" evidence="10">
    <location>
        <begin position="68"/>
        <end position="85"/>
    </location>
</feature>
<dbReference type="InterPro" id="IPR006419">
    <property type="entry name" value="NMN_transpt_PnuC"/>
</dbReference>
<dbReference type="OrthoDB" id="9791248at2"/>